<evidence type="ECO:0000313" key="2">
    <source>
        <dbReference type="EMBL" id="OGG84593.1"/>
    </source>
</evidence>
<evidence type="ECO:0008006" key="4">
    <source>
        <dbReference type="Google" id="ProtNLM"/>
    </source>
</evidence>
<dbReference type="Proteomes" id="UP000177325">
    <property type="component" value="Unassembled WGS sequence"/>
</dbReference>
<feature type="transmembrane region" description="Helical" evidence="1">
    <location>
        <begin position="69"/>
        <end position="88"/>
    </location>
</feature>
<name>A0A1F6FFF3_9BACT</name>
<gene>
    <name evidence="2" type="ORF">A3G90_00695</name>
</gene>
<feature type="transmembrane region" description="Helical" evidence="1">
    <location>
        <begin position="24"/>
        <end position="49"/>
    </location>
</feature>
<keyword evidence="1" id="KW-1133">Transmembrane helix</keyword>
<keyword evidence="1" id="KW-0472">Membrane</keyword>
<proteinExistence type="predicted"/>
<dbReference type="AlphaFoldDB" id="A0A1F6FFF3"/>
<comment type="caution">
    <text evidence="2">The sequence shown here is derived from an EMBL/GenBank/DDBJ whole genome shotgun (WGS) entry which is preliminary data.</text>
</comment>
<dbReference type="EMBL" id="MFMM01000001">
    <property type="protein sequence ID" value="OGG84593.1"/>
    <property type="molecule type" value="Genomic_DNA"/>
</dbReference>
<dbReference type="Pfam" id="PF12666">
    <property type="entry name" value="PrgI"/>
    <property type="match status" value="1"/>
</dbReference>
<evidence type="ECO:0000313" key="3">
    <source>
        <dbReference type="Proteomes" id="UP000177325"/>
    </source>
</evidence>
<keyword evidence="1" id="KW-0812">Transmembrane</keyword>
<dbReference type="STRING" id="1798525.A3G90_00695"/>
<evidence type="ECO:0000256" key="1">
    <source>
        <dbReference type="SAM" id="Phobius"/>
    </source>
</evidence>
<protein>
    <recommendedName>
        <fullName evidence="4">PrgI family protein</fullName>
    </recommendedName>
</protein>
<dbReference type="InterPro" id="IPR024414">
    <property type="entry name" value="Uncharacterised_PrgI"/>
</dbReference>
<sequence>MRFEVPQFIEIEDKIFGPLTWRQFLYLGGGVGMGVVLFFTTPFIIFVIFGLPLALLAGALAFYPVNNRPFSFFLEAIIGYLGGTKLYLWKQKQDQVHKYNFTPSQIPDAPLPNTTTQNTPKNIASLARRLELEALQKKE</sequence>
<reference evidence="2 3" key="1">
    <citation type="journal article" date="2016" name="Nat. Commun.">
        <title>Thousands of microbial genomes shed light on interconnected biogeochemical processes in an aquifer system.</title>
        <authorList>
            <person name="Anantharaman K."/>
            <person name="Brown C.T."/>
            <person name="Hug L.A."/>
            <person name="Sharon I."/>
            <person name="Castelle C.J."/>
            <person name="Probst A.J."/>
            <person name="Thomas B.C."/>
            <person name="Singh A."/>
            <person name="Wilkins M.J."/>
            <person name="Karaoz U."/>
            <person name="Brodie E.L."/>
            <person name="Williams K.H."/>
            <person name="Hubbard S.S."/>
            <person name="Banfield J.F."/>
        </authorList>
    </citation>
    <scope>NUCLEOTIDE SEQUENCE [LARGE SCALE GENOMIC DNA]</scope>
</reference>
<accession>A0A1F6FFF3</accession>
<organism evidence="2 3">
    <name type="scientific">Candidatus Kaiserbacteria bacterium RIFCSPLOWO2_12_FULL_45_26</name>
    <dbReference type="NCBI Taxonomy" id="1798525"/>
    <lineage>
        <taxon>Bacteria</taxon>
        <taxon>Candidatus Kaiseribacteriota</taxon>
    </lineage>
</organism>